<evidence type="ECO:0000313" key="10">
    <source>
        <dbReference type="EMBL" id="VYU24234.1"/>
    </source>
</evidence>
<dbReference type="GO" id="GO:0008993">
    <property type="term" value="F:rhamnulokinase activity"/>
    <property type="evidence" value="ECO:0007669"/>
    <property type="project" value="UniProtKB-UniRule"/>
</dbReference>
<dbReference type="PANTHER" id="PTHR43095">
    <property type="entry name" value="SUGAR KINASE"/>
    <property type="match status" value="1"/>
</dbReference>
<evidence type="ECO:0000256" key="6">
    <source>
        <dbReference type="ARBA" id="ARBA00023308"/>
    </source>
</evidence>
<dbReference type="InterPro" id="IPR018485">
    <property type="entry name" value="FGGY_C"/>
</dbReference>
<evidence type="ECO:0000259" key="8">
    <source>
        <dbReference type="Pfam" id="PF00370"/>
    </source>
</evidence>
<dbReference type="Gene3D" id="3.30.420.40">
    <property type="match status" value="2"/>
</dbReference>
<evidence type="ECO:0000256" key="3">
    <source>
        <dbReference type="ARBA" id="ARBA00022741"/>
    </source>
</evidence>
<keyword evidence="2 10" id="KW-0808">Transferase</keyword>
<feature type="domain" description="Carbohydrate kinase FGGY N-terminal" evidence="8">
    <location>
        <begin position="3"/>
        <end position="238"/>
    </location>
</feature>
<dbReference type="InterPro" id="IPR018484">
    <property type="entry name" value="FGGY_N"/>
</dbReference>
<organism evidence="10">
    <name type="scientific">Streptococcus parasanguinis</name>
    <dbReference type="NCBI Taxonomy" id="1318"/>
    <lineage>
        <taxon>Bacteria</taxon>
        <taxon>Bacillati</taxon>
        <taxon>Bacillota</taxon>
        <taxon>Bacilli</taxon>
        <taxon>Lactobacillales</taxon>
        <taxon>Streptococcaceae</taxon>
        <taxon>Streptococcus</taxon>
    </lineage>
</organism>
<dbReference type="InterPro" id="IPR050406">
    <property type="entry name" value="FGGY_Carb_Kinase"/>
</dbReference>
<keyword evidence="4 10" id="KW-0418">Kinase</keyword>
<dbReference type="CDD" id="cd07771">
    <property type="entry name" value="ASKHA_NBD_FGGY_RhaB-like"/>
    <property type="match status" value="1"/>
</dbReference>
<evidence type="ECO:0000256" key="1">
    <source>
        <dbReference type="ARBA" id="ARBA00009156"/>
    </source>
</evidence>
<gene>
    <name evidence="10" type="primary">rhaB</name>
    <name evidence="10" type="ORF">SPLFYP13_01326</name>
</gene>
<reference evidence="10" key="1">
    <citation type="submission" date="2019-11" db="EMBL/GenBank/DDBJ databases">
        <authorList>
            <person name="Feng L."/>
        </authorList>
    </citation>
    <scope>NUCLEOTIDE SEQUENCE</scope>
    <source>
        <strain evidence="10">SparasanguinisLFYP13</strain>
    </source>
</reference>
<dbReference type="NCBIfam" id="TIGR02627">
    <property type="entry name" value="rhamnulo_kin"/>
    <property type="match status" value="1"/>
</dbReference>
<keyword evidence="3" id="KW-0547">Nucleotide-binding</keyword>
<proteinExistence type="inferred from homology"/>
<evidence type="ECO:0000256" key="4">
    <source>
        <dbReference type="ARBA" id="ARBA00022777"/>
    </source>
</evidence>
<comment type="similarity">
    <text evidence="1">Belongs to the FGGY kinase family.</text>
</comment>
<protein>
    <recommendedName>
        <fullName evidence="7">Rhamnulokinase</fullName>
        <ecNumber evidence="7">2.7.1.5</ecNumber>
    </recommendedName>
</protein>
<keyword evidence="5" id="KW-0067">ATP-binding</keyword>
<dbReference type="GO" id="GO:0005524">
    <property type="term" value="F:ATP binding"/>
    <property type="evidence" value="ECO:0007669"/>
    <property type="project" value="UniProtKB-KW"/>
</dbReference>
<dbReference type="Pfam" id="PF00370">
    <property type="entry name" value="FGGY_N"/>
    <property type="match status" value="1"/>
</dbReference>
<dbReference type="GO" id="GO:0019301">
    <property type="term" value="P:rhamnose catabolic process"/>
    <property type="evidence" value="ECO:0007669"/>
    <property type="project" value="UniProtKB-UniRule"/>
</dbReference>
<dbReference type="SUPFAM" id="SSF53067">
    <property type="entry name" value="Actin-like ATPase domain"/>
    <property type="match status" value="2"/>
</dbReference>
<dbReference type="EMBL" id="CACRUC010000019">
    <property type="protein sequence ID" value="VYU24234.1"/>
    <property type="molecule type" value="Genomic_DNA"/>
</dbReference>
<feature type="domain" description="Carbohydrate kinase FGGY C-terminal" evidence="9">
    <location>
        <begin position="247"/>
        <end position="435"/>
    </location>
</feature>
<sequence length="461" mass="51633">MTYHVAIDIGASSGRVMLAYKEEGLHLEEIHRFKNGFAKVDGHDRWDIDQLVKNVLIGLEKVKQQGVGTCTIGIDTWAVDYVLLDDEGELLGQPVAYRDARTQGVMEQVFQQIPKETIYKKTGIQFLNFNTLYQLFVEDDNLLDKTDKILMIPDYIAYKLTGKMTGEVTNWSTTQFLHLESRTYDKDLLEVLDIDTSKFPDLIEAGEIIGALKVTGYDVPEAQVIAVGTHDTASAVVGVPATSKNWAYISSGTWSLIGLESQEPIANQDSFRANYTNEWGAYQTYRFLKNITGMWCVQEIARLTDYKYSFKEMAEQAAQVEPFLQEIDLNDDRFTNPENMIEEIQKACRETGQLVPESMRELVMAVYSNLAKAYGRELKQLEALTGQTIDCLHIVGGGSNVSLLNQLTANVIGKEVIAGPGEATAIGNILVQMIATGEFENISQARKWLASTSHLEHYKPQ</sequence>
<evidence type="ECO:0000256" key="7">
    <source>
        <dbReference type="NCBIfam" id="TIGR02627"/>
    </source>
</evidence>
<evidence type="ECO:0000259" key="9">
    <source>
        <dbReference type="Pfam" id="PF02782"/>
    </source>
</evidence>
<dbReference type="RefSeq" id="WP_003016337.1">
    <property type="nucleotide sequence ID" value="NZ_CACRUC010000019.1"/>
</dbReference>
<name>A0A6N3D8M5_STRPA</name>
<dbReference type="AlphaFoldDB" id="A0A6N3D8M5"/>
<evidence type="ECO:0000256" key="5">
    <source>
        <dbReference type="ARBA" id="ARBA00022840"/>
    </source>
</evidence>
<accession>A0A6N3D8M5</accession>
<dbReference type="FunFam" id="3.30.420.40:FF:000064">
    <property type="entry name" value="Rhamnulokinase"/>
    <property type="match status" value="1"/>
</dbReference>
<dbReference type="InterPro" id="IPR013449">
    <property type="entry name" value="Rhamnulokinase"/>
</dbReference>
<keyword evidence="6" id="KW-0684">Rhamnose metabolism</keyword>
<dbReference type="Pfam" id="PF02782">
    <property type="entry name" value="FGGY_C"/>
    <property type="match status" value="1"/>
</dbReference>
<dbReference type="EC" id="2.7.1.5" evidence="7"/>
<evidence type="ECO:0000256" key="2">
    <source>
        <dbReference type="ARBA" id="ARBA00022679"/>
    </source>
</evidence>
<dbReference type="InterPro" id="IPR043129">
    <property type="entry name" value="ATPase_NBD"/>
</dbReference>